<accession>A0A426TVX7</accession>
<dbReference type="InterPro" id="IPR038731">
    <property type="entry name" value="RgtA/B/C-like"/>
</dbReference>
<feature type="transmembrane region" description="Helical" evidence="3">
    <location>
        <begin position="564"/>
        <end position="588"/>
    </location>
</feature>
<feature type="repeat" description="NHL" evidence="2">
    <location>
        <begin position="1008"/>
        <end position="1051"/>
    </location>
</feature>
<keyword evidence="3" id="KW-1133">Transmembrane helix</keyword>
<comment type="caution">
    <text evidence="5">The sequence shown here is derived from an EMBL/GenBank/DDBJ whole genome shotgun (WGS) entry which is preliminary data.</text>
</comment>
<dbReference type="PANTHER" id="PTHR41710">
    <property type="entry name" value="GLYCOSYL TRANSFERASE, FAMILY 39"/>
    <property type="match status" value="1"/>
</dbReference>
<feature type="transmembrane region" description="Helical" evidence="3">
    <location>
        <begin position="534"/>
        <end position="552"/>
    </location>
</feature>
<dbReference type="PROSITE" id="PS51125">
    <property type="entry name" value="NHL"/>
    <property type="match status" value="3"/>
</dbReference>
<feature type="transmembrane region" description="Helical" evidence="3">
    <location>
        <begin position="194"/>
        <end position="225"/>
    </location>
</feature>
<feature type="transmembrane region" description="Helical" evidence="3">
    <location>
        <begin position="120"/>
        <end position="139"/>
    </location>
</feature>
<evidence type="ECO:0000313" key="6">
    <source>
        <dbReference type="Proteomes" id="UP000280307"/>
    </source>
</evidence>
<dbReference type="InterPro" id="IPR019962">
    <property type="entry name" value="CHP03663"/>
</dbReference>
<evidence type="ECO:0000259" key="4">
    <source>
        <dbReference type="Pfam" id="PF13231"/>
    </source>
</evidence>
<dbReference type="Proteomes" id="UP000280307">
    <property type="component" value="Unassembled WGS sequence"/>
</dbReference>
<dbReference type="PANTHER" id="PTHR41710:SF2">
    <property type="entry name" value="GLYCOSYL TRANSFERASE FAMILY 39_83 DOMAIN-CONTAINING PROTEIN"/>
    <property type="match status" value="1"/>
</dbReference>
<organism evidence="5 6">
    <name type="scientific">Candidatus Viridilinea halotolerans</name>
    <dbReference type="NCBI Taxonomy" id="2491704"/>
    <lineage>
        <taxon>Bacteria</taxon>
        <taxon>Bacillati</taxon>
        <taxon>Chloroflexota</taxon>
        <taxon>Chloroflexia</taxon>
        <taxon>Chloroflexales</taxon>
        <taxon>Chloroflexineae</taxon>
        <taxon>Oscillochloridaceae</taxon>
        <taxon>Candidatus Viridilinea</taxon>
    </lineage>
</organism>
<feature type="transmembrane region" description="Helical" evidence="3">
    <location>
        <begin position="237"/>
        <end position="259"/>
    </location>
</feature>
<feature type="transmembrane region" description="Helical" evidence="3">
    <location>
        <begin position="309"/>
        <end position="331"/>
    </location>
</feature>
<dbReference type="NCBIfam" id="TIGR03663">
    <property type="entry name" value="flippase activity-associated protein Agl23"/>
    <property type="match status" value="1"/>
</dbReference>
<sequence length="1155" mass="127052">MQHIDHTPKPTLLSRSINLSRINWEVVAFTLVIIASIVAHLWNLERMALHHDESIHAWSSWRLYTGAGGFNCWSGLDEEGRPRGGVSSLTYCYDPVYHGPSLYYLTALAYFLFGDGDAQARLPMAVAGVLMTASTWWLRPYLGRSGALLAAILLTFSPSLLYYTRFARHDGLMVLWEIWMLIGALRWLDTGRARWLYLTAAAVALAIATHELYYILFFIFGIFVLMRLLAESRFARYLPMFLVGMMGICLLLMVFNPRIPLGKGLYFGEKAFLVASAFLLAWLCQRLWDHTPRLMPRLQELWATQRDSLWVALAILGGIYVTLYSSFFAYLPGALDGLYAGLAYWLGSQQEFARGDQPWYYYLMLLPLYDPLAVLASLGTVAAMVFAVGQHVLRGFMARRQAAVAQPNAEEEEEAKGKPKKPLVSPALAAPAAMPAPLRVWELYPLLVVFWFWSALIIFSWAGEKMPWLVVHMALPGNLLAAWVLARLVRAARAAATPRIWLVPLLTALTLVAVAVAFWRLGMGGTGQEAQRNLLQGIVPLVLAGGMIYWLLSLGNALGTKAVVAAATLAGACLLGGYTLRATALAVYRHPDTPIELLVYTQTAPEVPRYAATLHELAINLTRGQRTSEDAAGGLRMPLIVDGGNSSGDGSLAWPLQWYLRDFQRATWLRRDVYYDNPTLSAFEVDFPDGSSGLAPVVLLYKPHVSEAVRSVLQEAYVQPYGPTSVFNWWFPEGDKCSPQSAGYKRFYYSTWTRAEEQTAAAAGGEGRVVVGDCGDIREQLNGPFDVMLWPFQRQNWDTLYKFVLYRQLPTPLVPGAREMEFWLRADLAGGGGAAVTTTAASGPELRLLARGVATMPPESSGPTGSAVDAQGNLYVAATGSHQVHIFNSAGEFQRSLGGFGNEVGQLYEPRGVAVDAQGNLYVADTWNARIVKYDASGRVVTTWGRGEQDLLDGRRATITEGDPLRNEANPLGFFGPRGVAVDNAGRVYIADTGNKRIVVTDDKGTFLYQIGATGSAPGQFNEPTGLALDRQGNLYVADTWNGRVQVFAPDETGRLGMIPIVTWNVSGWRANTYDDPSIAANPDGNVYLSVPSRNQVMAFNLRGDLLLRWGGPGDDFASLNSPSGVAVAPDDSVWIVDRNANRALRFVLPEVRSP</sequence>
<evidence type="ECO:0000256" key="1">
    <source>
        <dbReference type="ARBA" id="ARBA00022737"/>
    </source>
</evidence>
<dbReference type="Pfam" id="PF13231">
    <property type="entry name" value="PMT_2"/>
    <property type="match status" value="1"/>
</dbReference>
<feature type="transmembrane region" description="Helical" evidence="3">
    <location>
        <begin position="22"/>
        <end position="42"/>
    </location>
</feature>
<keyword evidence="3" id="KW-0472">Membrane</keyword>
<keyword evidence="3" id="KW-0812">Transmembrane</keyword>
<dbReference type="InterPro" id="IPR011042">
    <property type="entry name" value="6-blade_b-propeller_TolB-like"/>
</dbReference>
<dbReference type="SUPFAM" id="SSF101898">
    <property type="entry name" value="NHL repeat"/>
    <property type="match status" value="1"/>
</dbReference>
<reference evidence="5 6" key="1">
    <citation type="submission" date="2018-12" db="EMBL/GenBank/DDBJ databases">
        <title>Genome Sequence of Candidatus Viridilinea halotolerans isolated from saline sulfide-rich spring.</title>
        <authorList>
            <person name="Grouzdev D.S."/>
            <person name="Burganskaya E.I."/>
            <person name="Krutkina M.S."/>
            <person name="Sukhacheva M.V."/>
            <person name="Gorlenko V.M."/>
        </authorList>
    </citation>
    <scope>NUCLEOTIDE SEQUENCE [LARGE SCALE GENOMIC DNA]</scope>
    <source>
        <strain evidence="5">Chok-6</strain>
    </source>
</reference>
<evidence type="ECO:0000313" key="5">
    <source>
        <dbReference type="EMBL" id="RRR69612.1"/>
    </source>
</evidence>
<feature type="transmembrane region" description="Helical" evidence="3">
    <location>
        <begin position="372"/>
        <end position="393"/>
    </location>
</feature>
<dbReference type="AlphaFoldDB" id="A0A426TVX7"/>
<dbReference type="Pfam" id="PF01436">
    <property type="entry name" value="NHL"/>
    <property type="match status" value="3"/>
</dbReference>
<feature type="transmembrane region" description="Helical" evidence="3">
    <location>
        <begin position="145"/>
        <end position="164"/>
    </location>
</feature>
<feature type="transmembrane region" description="Helical" evidence="3">
    <location>
        <begin position="96"/>
        <end position="113"/>
    </location>
</feature>
<feature type="transmembrane region" description="Helical" evidence="3">
    <location>
        <begin position="501"/>
        <end position="522"/>
    </location>
</feature>
<dbReference type="Gene3D" id="2.120.10.30">
    <property type="entry name" value="TolB, C-terminal domain"/>
    <property type="match status" value="2"/>
</dbReference>
<feature type="transmembrane region" description="Helical" evidence="3">
    <location>
        <begin position="468"/>
        <end position="489"/>
    </location>
</feature>
<proteinExistence type="predicted"/>
<name>A0A426TVX7_9CHLR</name>
<gene>
    <name evidence="5" type="ORF">EI684_15170</name>
</gene>
<evidence type="ECO:0000256" key="3">
    <source>
        <dbReference type="SAM" id="Phobius"/>
    </source>
</evidence>
<protein>
    <submittedName>
        <fullName evidence="5">TIGR03663 family protein</fullName>
    </submittedName>
</protein>
<feature type="repeat" description="NHL" evidence="2">
    <location>
        <begin position="969"/>
        <end position="1004"/>
    </location>
</feature>
<dbReference type="EMBL" id="RSAS01000610">
    <property type="protein sequence ID" value="RRR69612.1"/>
    <property type="molecule type" value="Genomic_DNA"/>
</dbReference>
<feature type="transmembrane region" description="Helical" evidence="3">
    <location>
        <begin position="171"/>
        <end position="188"/>
    </location>
</feature>
<evidence type="ECO:0000256" key="2">
    <source>
        <dbReference type="PROSITE-ProRule" id="PRU00504"/>
    </source>
</evidence>
<dbReference type="CDD" id="cd05819">
    <property type="entry name" value="NHL"/>
    <property type="match status" value="1"/>
</dbReference>
<feature type="transmembrane region" description="Helical" evidence="3">
    <location>
        <begin position="443"/>
        <end position="462"/>
    </location>
</feature>
<keyword evidence="1" id="KW-0677">Repeat</keyword>
<dbReference type="InterPro" id="IPR001258">
    <property type="entry name" value="NHL_repeat"/>
</dbReference>
<feature type="repeat" description="NHL" evidence="2">
    <location>
        <begin position="894"/>
        <end position="937"/>
    </location>
</feature>
<feature type="domain" description="Glycosyltransferase RgtA/B/C/D-like" evidence="4">
    <location>
        <begin position="98"/>
        <end position="248"/>
    </location>
</feature>
<feature type="transmembrane region" description="Helical" evidence="3">
    <location>
        <begin position="271"/>
        <end position="288"/>
    </location>
</feature>